<organism evidence="3 4">
    <name type="scientific">Marilutibacter maris</name>
    <dbReference type="NCBI Taxonomy" id="1605891"/>
    <lineage>
        <taxon>Bacteria</taxon>
        <taxon>Pseudomonadati</taxon>
        <taxon>Pseudomonadota</taxon>
        <taxon>Gammaproteobacteria</taxon>
        <taxon>Lysobacterales</taxon>
        <taxon>Lysobacteraceae</taxon>
        <taxon>Marilutibacter</taxon>
    </lineage>
</organism>
<comment type="caution">
    <text evidence="3">The sequence shown here is derived from an EMBL/GenBank/DDBJ whole genome shotgun (WGS) entry which is preliminary data.</text>
</comment>
<evidence type="ECO:0000313" key="4">
    <source>
        <dbReference type="Proteomes" id="UP000320431"/>
    </source>
</evidence>
<accession>A0A508BFQ8</accession>
<keyword evidence="2" id="KW-0472">Membrane</keyword>
<name>A0A508BFQ8_9GAMM</name>
<feature type="region of interest" description="Disordered" evidence="1">
    <location>
        <begin position="1"/>
        <end position="45"/>
    </location>
</feature>
<reference evidence="3 4" key="1">
    <citation type="submission" date="2019-10" db="EMBL/GenBank/DDBJ databases">
        <title>Lysobacter alkalisoli sp. nov., isolated from saline-alkaline soil.</title>
        <authorList>
            <person name="Sun J.-Q."/>
        </authorList>
    </citation>
    <scope>NUCLEOTIDE SEQUENCE [LARGE SCALE GENOMIC DNA]</scope>
    <source>
        <strain evidence="3 4">KCTC 42381</strain>
    </source>
</reference>
<dbReference type="RefSeq" id="WP_141480829.1">
    <property type="nucleotide sequence ID" value="NZ_VICD02000006.1"/>
</dbReference>
<feature type="transmembrane region" description="Helical" evidence="2">
    <location>
        <begin position="115"/>
        <end position="136"/>
    </location>
</feature>
<dbReference type="Proteomes" id="UP000320431">
    <property type="component" value="Unassembled WGS sequence"/>
</dbReference>
<protein>
    <submittedName>
        <fullName evidence="3">Uncharacterized protein</fullName>
    </submittedName>
</protein>
<sequence length="139" mass="15090">MTTLKNGGDYARPPKSNNNKQGGADKRSGTDPLGTLFSRLGDPGLGKGYATLSDFATAEEGVAKAQAEATGRVYSELAGKAETETERDKRQAGFEEELRRQRQEQWLRAERRKSLFNNLTASCGALALAFVGAAFFRGR</sequence>
<keyword evidence="2" id="KW-0812">Transmembrane</keyword>
<evidence type="ECO:0000256" key="1">
    <source>
        <dbReference type="SAM" id="MobiDB-lite"/>
    </source>
</evidence>
<dbReference type="AlphaFoldDB" id="A0A508BFQ8"/>
<evidence type="ECO:0000313" key="3">
    <source>
        <dbReference type="EMBL" id="KAB8198738.1"/>
    </source>
</evidence>
<gene>
    <name evidence="3" type="ORF">FKV24_000805</name>
</gene>
<evidence type="ECO:0000256" key="2">
    <source>
        <dbReference type="SAM" id="Phobius"/>
    </source>
</evidence>
<keyword evidence="2" id="KW-1133">Transmembrane helix</keyword>
<proteinExistence type="predicted"/>
<dbReference type="EMBL" id="VICD02000006">
    <property type="protein sequence ID" value="KAB8198738.1"/>
    <property type="molecule type" value="Genomic_DNA"/>
</dbReference>